<feature type="region of interest" description="Disordered" evidence="1">
    <location>
        <begin position="77"/>
        <end position="98"/>
    </location>
</feature>
<dbReference type="Proteomes" id="UP001500037">
    <property type="component" value="Unassembled WGS sequence"/>
</dbReference>
<dbReference type="RefSeq" id="WP_344444033.1">
    <property type="nucleotide sequence ID" value="NZ_BAAALF010000097.1"/>
</dbReference>
<comment type="caution">
    <text evidence="3">The sequence shown here is derived from an EMBL/GenBank/DDBJ whole genome shotgun (WGS) entry which is preliminary data.</text>
</comment>
<organism evidence="3 4">
    <name type="scientific">Kitasatospora nipponensis</name>
    <dbReference type="NCBI Taxonomy" id="258049"/>
    <lineage>
        <taxon>Bacteria</taxon>
        <taxon>Bacillati</taxon>
        <taxon>Actinomycetota</taxon>
        <taxon>Actinomycetes</taxon>
        <taxon>Kitasatosporales</taxon>
        <taxon>Streptomycetaceae</taxon>
        <taxon>Kitasatospora</taxon>
    </lineage>
</organism>
<gene>
    <name evidence="3" type="ORF">GCM10009665_48230</name>
</gene>
<evidence type="ECO:0000256" key="1">
    <source>
        <dbReference type="SAM" id="MobiDB-lite"/>
    </source>
</evidence>
<name>A0ABP4H6B8_9ACTN</name>
<protein>
    <submittedName>
        <fullName evidence="3">Uncharacterized protein</fullName>
    </submittedName>
</protein>
<evidence type="ECO:0000313" key="4">
    <source>
        <dbReference type="Proteomes" id="UP001500037"/>
    </source>
</evidence>
<keyword evidence="4" id="KW-1185">Reference proteome</keyword>
<feature type="transmembrane region" description="Helical" evidence="2">
    <location>
        <begin position="12"/>
        <end position="37"/>
    </location>
</feature>
<keyword evidence="2" id="KW-0812">Transmembrane</keyword>
<evidence type="ECO:0000313" key="3">
    <source>
        <dbReference type="EMBL" id="GAA1251894.1"/>
    </source>
</evidence>
<evidence type="ECO:0000256" key="2">
    <source>
        <dbReference type="SAM" id="Phobius"/>
    </source>
</evidence>
<reference evidence="4" key="1">
    <citation type="journal article" date="2019" name="Int. J. Syst. Evol. Microbiol.">
        <title>The Global Catalogue of Microorganisms (GCM) 10K type strain sequencing project: providing services to taxonomists for standard genome sequencing and annotation.</title>
        <authorList>
            <consortium name="The Broad Institute Genomics Platform"/>
            <consortium name="The Broad Institute Genome Sequencing Center for Infectious Disease"/>
            <person name="Wu L."/>
            <person name="Ma J."/>
        </authorList>
    </citation>
    <scope>NUCLEOTIDE SEQUENCE [LARGE SCALE GENOMIC DNA]</scope>
    <source>
        <strain evidence="4">JCM 13004</strain>
    </source>
</reference>
<accession>A0ABP4H6B8</accession>
<keyword evidence="2" id="KW-1133">Transmembrane helix</keyword>
<feature type="transmembrane region" description="Helical" evidence="2">
    <location>
        <begin position="49"/>
        <end position="70"/>
    </location>
</feature>
<dbReference type="EMBL" id="BAAALF010000097">
    <property type="protein sequence ID" value="GAA1251894.1"/>
    <property type="molecule type" value="Genomic_DNA"/>
</dbReference>
<proteinExistence type="predicted"/>
<sequence length="172" mass="17069">MDGSGRPDRTRPLAGAAFGWLLALLGAAMCVLGWYAVSGERLTARQLPYLASATAPGAALIVAGVVWAALRTPDGGAGVTAAPGPGEPDTSAPGEESTAVDWRPSQTAGEAAVPGGGLVAVPGGTLCHRPGCPMVAGKPQAFALDGAGVRDRGLAPCPICEPDVLPPEGPLR</sequence>
<keyword evidence="2" id="KW-0472">Membrane</keyword>